<reference evidence="5" key="1">
    <citation type="submission" date="2017-06" db="EMBL/GenBank/DDBJ databases">
        <title>Herbaspirillum phytohormonus sp. nov., isolated from the root nodule of Robinia pseudoacacia in lead-zinc mine.</title>
        <authorList>
            <person name="Fan M."/>
            <person name="Lin Y."/>
        </authorList>
    </citation>
    <scope>NUCLEOTIDE SEQUENCE [LARGE SCALE GENOMIC DNA]</scope>
    <source>
        <strain evidence="5">SC-089</strain>
    </source>
</reference>
<comment type="caution">
    <text evidence="4">The sequence shown here is derived from an EMBL/GenBank/DDBJ whole genome shotgun (WGS) entry which is preliminary data.</text>
</comment>
<dbReference type="InterPro" id="IPR045336">
    <property type="entry name" value="MmgE_PrpD_N"/>
</dbReference>
<dbReference type="Pfam" id="PF03972">
    <property type="entry name" value="MmgE_PrpD_N"/>
    <property type="match status" value="1"/>
</dbReference>
<dbReference type="InterPro" id="IPR042188">
    <property type="entry name" value="MmgE/PrpD_sf_2"/>
</dbReference>
<dbReference type="EMBL" id="NJIH01000006">
    <property type="protein sequence ID" value="OWT60087.1"/>
    <property type="molecule type" value="Genomic_DNA"/>
</dbReference>
<evidence type="ECO:0000256" key="1">
    <source>
        <dbReference type="ARBA" id="ARBA00006174"/>
    </source>
</evidence>
<comment type="similarity">
    <text evidence="1">Belongs to the PrpD family.</text>
</comment>
<accession>A0A225MFJ5</accession>
<evidence type="ECO:0000259" key="3">
    <source>
        <dbReference type="Pfam" id="PF19305"/>
    </source>
</evidence>
<name>A0A225MFJ5_9BURK</name>
<organism evidence="4 5">
    <name type="scientific">Candidimonas nitroreducens</name>
    <dbReference type="NCBI Taxonomy" id="683354"/>
    <lineage>
        <taxon>Bacteria</taxon>
        <taxon>Pseudomonadati</taxon>
        <taxon>Pseudomonadota</taxon>
        <taxon>Betaproteobacteria</taxon>
        <taxon>Burkholderiales</taxon>
        <taxon>Alcaligenaceae</taxon>
        <taxon>Candidimonas</taxon>
    </lineage>
</organism>
<feature type="domain" description="MmgE/PrpD N-terminal" evidence="2">
    <location>
        <begin position="8"/>
        <end position="229"/>
    </location>
</feature>
<protein>
    <recommendedName>
        <fullName evidence="6">2-methylcitrate dehydratase</fullName>
    </recommendedName>
</protein>
<dbReference type="RefSeq" id="WP_088603345.1">
    <property type="nucleotide sequence ID" value="NZ_NJIH01000006.1"/>
</dbReference>
<dbReference type="InterPro" id="IPR045337">
    <property type="entry name" value="MmgE_PrpD_C"/>
</dbReference>
<evidence type="ECO:0000313" key="5">
    <source>
        <dbReference type="Proteomes" id="UP000214603"/>
    </source>
</evidence>
<dbReference type="OrthoDB" id="9797528at2"/>
<feature type="domain" description="MmgE/PrpD C-terminal" evidence="3">
    <location>
        <begin position="262"/>
        <end position="428"/>
    </location>
</feature>
<dbReference type="PANTHER" id="PTHR16943:SF8">
    <property type="entry name" value="2-METHYLCITRATE DEHYDRATASE"/>
    <property type="match status" value="1"/>
</dbReference>
<evidence type="ECO:0008006" key="6">
    <source>
        <dbReference type="Google" id="ProtNLM"/>
    </source>
</evidence>
<dbReference type="InterPro" id="IPR042183">
    <property type="entry name" value="MmgE/PrpD_sf_1"/>
</dbReference>
<dbReference type="GO" id="GO:0016829">
    <property type="term" value="F:lyase activity"/>
    <property type="evidence" value="ECO:0007669"/>
    <property type="project" value="InterPro"/>
</dbReference>
<dbReference type="SUPFAM" id="SSF103378">
    <property type="entry name" value="2-methylcitrate dehydratase PrpD"/>
    <property type="match status" value="1"/>
</dbReference>
<dbReference type="Gene3D" id="3.30.1330.120">
    <property type="entry name" value="2-methylcitrate dehydratase PrpD"/>
    <property type="match status" value="1"/>
</dbReference>
<keyword evidence="5" id="KW-1185">Reference proteome</keyword>
<evidence type="ECO:0000259" key="2">
    <source>
        <dbReference type="Pfam" id="PF03972"/>
    </source>
</evidence>
<dbReference type="AlphaFoldDB" id="A0A225MFJ5"/>
<evidence type="ECO:0000313" key="4">
    <source>
        <dbReference type="EMBL" id="OWT60087.1"/>
    </source>
</evidence>
<dbReference type="Pfam" id="PF19305">
    <property type="entry name" value="MmgE_PrpD_C"/>
    <property type="match status" value="1"/>
</dbReference>
<dbReference type="PANTHER" id="PTHR16943">
    <property type="entry name" value="2-METHYLCITRATE DEHYDRATASE-RELATED"/>
    <property type="match status" value="1"/>
</dbReference>
<dbReference type="InterPro" id="IPR036148">
    <property type="entry name" value="MmgE/PrpD_sf"/>
</dbReference>
<dbReference type="Gene3D" id="1.10.4100.10">
    <property type="entry name" value="2-methylcitrate dehydratase PrpD"/>
    <property type="match status" value="1"/>
</dbReference>
<proteinExistence type="inferred from homology"/>
<dbReference type="InterPro" id="IPR005656">
    <property type="entry name" value="MmgE_PrpD"/>
</dbReference>
<dbReference type="Proteomes" id="UP000214603">
    <property type="component" value="Unassembled WGS sequence"/>
</dbReference>
<gene>
    <name evidence="4" type="ORF">CEY11_10445</name>
</gene>
<sequence length="448" mass="47733">MSGTLIARLAGLAEDLRFDNLSSSTVGAAKRAVLDGLGCAIAGTGCPPARLAMGIPVGGAGQATVIGEAQPSTLERAILLNGIMLRYLDMMDVYWAKDVCHPAENITVALAAVESAKGSGRALIEAVVAGYEAQMRLTHLLSLQGMGMHHVSAAGIVAPIVIGSAWRLRTDVVEQAVALSGCKQFTLHALSKGGISMAKAIGYPWSAMQSVLGVRLAEQGFSGPVHFLDWLTTEGPAKASFDAEALQPNATPLIERVSFKQFPVQFELQTPNEVALRLHEQIQGRRISAVRIAVPPITAKRTADANKFHPKNRETADHSLPVTVAMTLLDGKLTAAQFEHDRWAQDDVATLAGRTTVSAEEELALKYPQGRPARVTVVFEDGQSLQEFQDVPYGDVARPLDDIALEKKFLANAASVVGEPRAREIADRVGALENLADITELTRLLAAG</sequence>